<organism evidence="1 2">
    <name type="scientific">Knipowitschia caucasica</name>
    <name type="common">Caucasian dwarf goby</name>
    <name type="synonym">Pomatoschistus caucasicus</name>
    <dbReference type="NCBI Taxonomy" id="637954"/>
    <lineage>
        <taxon>Eukaryota</taxon>
        <taxon>Metazoa</taxon>
        <taxon>Chordata</taxon>
        <taxon>Craniata</taxon>
        <taxon>Vertebrata</taxon>
        <taxon>Euteleostomi</taxon>
        <taxon>Actinopterygii</taxon>
        <taxon>Neopterygii</taxon>
        <taxon>Teleostei</taxon>
        <taxon>Neoteleostei</taxon>
        <taxon>Acanthomorphata</taxon>
        <taxon>Gobiaria</taxon>
        <taxon>Gobiiformes</taxon>
        <taxon>Gobioidei</taxon>
        <taxon>Gobiidae</taxon>
        <taxon>Gobiinae</taxon>
        <taxon>Knipowitschia</taxon>
    </lineage>
</organism>
<dbReference type="Proteomes" id="UP001497482">
    <property type="component" value="Chromosome 7"/>
</dbReference>
<evidence type="ECO:0000313" key="1">
    <source>
        <dbReference type="EMBL" id="CAL1611903.1"/>
    </source>
</evidence>
<gene>
    <name evidence="1" type="ORF">KC01_LOCUS38291</name>
</gene>
<protein>
    <submittedName>
        <fullName evidence="1">Uncharacterized protein</fullName>
    </submittedName>
</protein>
<evidence type="ECO:0000313" key="2">
    <source>
        <dbReference type="Proteomes" id="UP001497482"/>
    </source>
</evidence>
<proteinExistence type="predicted"/>
<keyword evidence="2" id="KW-1185">Reference proteome</keyword>
<sequence>MEEEEEEEEEARVLLLHLLSTDEEQVGGHFHLTAGAESVRWCEVPLTPRPALAARPPLRRAPDRFQPD</sequence>
<dbReference type="AlphaFoldDB" id="A0AAV2MET4"/>
<reference evidence="1 2" key="1">
    <citation type="submission" date="2024-04" db="EMBL/GenBank/DDBJ databases">
        <authorList>
            <person name="Waldvogel A.-M."/>
            <person name="Schoenle A."/>
        </authorList>
    </citation>
    <scope>NUCLEOTIDE SEQUENCE [LARGE SCALE GENOMIC DNA]</scope>
</reference>
<accession>A0AAV2MET4</accession>
<dbReference type="EMBL" id="OZ035829">
    <property type="protein sequence ID" value="CAL1611903.1"/>
    <property type="molecule type" value="Genomic_DNA"/>
</dbReference>
<name>A0AAV2MET4_KNICA</name>